<comment type="caution">
    <text evidence="1">The sequence shown here is derived from an EMBL/GenBank/DDBJ whole genome shotgun (WGS) entry which is preliminary data.</text>
</comment>
<dbReference type="AlphaFoldDB" id="A0A7C5LD71"/>
<accession>A0A7C5LD71</accession>
<protein>
    <recommendedName>
        <fullName evidence="2">Iron-sulfur cluster assembly protein</fullName>
    </recommendedName>
</protein>
<evidence type="ECO:0000313" key="1">
    <source>
        <dbReference type="EMBL" id="HHK69100.1"/>
    </source>
</evidence>
<sequence>MTDLADRVLNVLKKLRDPVSGAPALFIDSVVDVQDLGDGVVRITLMCKDPHSPNIITYAEAAKTLASRCEGVKKVVIEVRNHVLADFVNLKLNL</sequence>
<dbReference type="SUPFAM" id="SSF117916">
    <property type="entry name" value="Fe-S cluster assembly (FSCA) domain-like"/>
    <property type="match status" value="1"/>
</dbReference>
<dbReference type="InterPro" id="IPR034904">
    <property type="entry name" value="FSCA_dom_sf"/>
</dbReference>
<name>A0A7C5LD71_CALS0</name>
<reference evidence="1" key="1">
    <citation type="journal article" date="2020" name="mSystems">
        <title>Genome- and Community-Level Interaction Insights into Carbon Utilization and Element Cycling Functions of Hydrothermarchaeota in Hydrothermal Sediment.</title>
        <authorList>
            <person name="Zhou Z."/>
            <person name="Liu Y."/>
            <person name="Xu W."/>
            <person name="Pan J."/>
            <person name="Luo Z.H."/>
            <person name="Li M."/>
        </authorList>
    </citation>
    <scope>NUCLEOTIDE SEQUENCE [LARGE SCALE GENOMIC DNA]</scope>
    <source>
        <strain evidence="1">SpSt-1056</strain>
    </source>
</reference>
<gene>
    <name evidence="1" type="ORF">ENM11_08160</name>
</gene>
<proteinExistence type="predicted"/>
<dbReference type="EMBL" id="DRWN01000068">
    <property type="protein sequence ID" value="HHK69100.1"/>
    <property type="molecule type" value="Genomic_DNA"/>
</dbReference>
<evidence type="ECO:0008006" key="2">
    <source>
        <dbReference type="Google" id="ProtNLM"/>
    </source>
</evidence>
<organism evidence="1">
    <name type="scientific">Caldiarchaeum subterraneum</name>
    <dbReference type="NCBI Taxonomy" id="311458"/>
    <lineage>
        <taxon>Archaea</taxon>
        <taxon>Nitrososphaerota</taxon>
        <taxon>Candidatus Caldarchaeales</taxon>
        <taxon>Candidatus Caldarchaeaceae</taxon>
        <taxon>Candidatus Caldarchaeum</taxon>
    </lineage>
</organism>